<sequence>MGLSGILLKKKHEFDFDKLTHDIMHSANKASIICLDGIKFEKNDDGRYEFVTFIFKYNEGDTENQFIMYAYNDVDNMVNGIFNFIDQENNYQ</sequence>
<dbReference type="RefSeq" id="WP_277730878.1">
    <property type="nucleotide sequence ID" value="NZ_CP120733.1"/>
</dbReference>
<gene>
    <name evidence="1" type="ORF">P4S50_11225</name>
</gene>
<reference evidence="1 2" key="1">
    <citation type="submission" date="2023-03" db="EMBL/GenBank/DDBJ databases">
        <title>Complete genome sequence of Tepidibacter sp. SWIR-1, isolated from a deep-sea hydrothermal vent.</title>
        <authorList>
            <person name="Li X."/>
        </authorList>
    </citation>
    <scope>NUCLEOTIDE SEQUENCE [LARGE SCALE GENOMIC DNA]</scope>
    <source>
        <strain evidence="1 2">SWIR-1</strain>
    </source>
</reference>
<protein>
    <submittedName>
        <fullName evidence="1">Uncharacterized protein</fullName>
    </submittedName>
</protein>
<keyword evidence="2" id="KW-1185">Reference proteome</keyword>
<proteinExistence type="predicted"/>
<evidence type="ECO:0000313" key="1">
    <source>
        <dbReference type="EMBL" id="WFD08959.1"/>
    </source>
</evidence>
<name>A0ABY8EBJ2_9FIRM</name>
<evidence type="ECO:0000313" key="2">
    <source>
        <dbReference type="Proteomes" id="UP001222800"/>
    </source>
</evidence>
<dbReference type="EMBL" id="CP120733">
    <property type="protein sequence ID" value="WFD08959.1"/>
    <property type="molecule type" value="Genomic_DNA"/>
</dbReference>
<dbReference type="Proteomes" id="UP001222800">
    <property type="component" value="Chromosome"/>
</dbReference>
<organism evidence="1 2">
    <name type="scientific">Tepidibacter hydrothermalis</name>
    <dbReference type="NCBI Taxonomy" id="3036126"/>
    <lineage>
        <taxon>Bacteria</taxon>
        <taxon>Bacillati</taxon>
        <taxon>Bacillota</taxon>
        <taxon>Clostridia</taxon>
        <taxon>Peptostreptococcales</taxon>
        <taxon>Peptostreptococcaceae</taxon>
        <taxon>Tepidibacter</taxon>
    </lineage>
</organism>
<accession>A0ABY8EBJ2</accession>